<dbReference type="EMBL" id="AMCV02000018">
    <property type="protein sequence ID" value="TDZ19845.1"/>
    <property type="molecule type" value="Genomic_DNA"/>
</dbReference>
<evidence type="ECO:0000256" key="1">
    <source>
        <dbReference type="SAM" id="MobiDB-lite"/>
    </source>
</evidence>
<protein>
    <recommendedName>
        <fullName evidence="2">Lipocalin-like domain-containing protein</fullName>
    </recommendedName>
</protein>
<reference evidence="4" key="2">
    <citation type="journal article" date="2019" name="Mol. Plant Microbe Interact.">
        <title>Genome sequence resources for four phytopathogenic fungi from the Colletotrichum orbiculare species complex.</title>
        <authorList>
            <person name="Gan P."/>
            <person name="Tsushima A."/>
            <person name="Narusaka M."/>
            <person name="Narusaka Y."/>
            <person name="Takano Y."/>
            <person name="Kubo Y."/>
            <person name="Shirasu K."/>
        </authorList>
    </citation>
    <scope>GENOME REANNOTATION</scope>
    <source>
        <strain evidence="4">104-T / ATCC 96160 / CBS 514.97 / LARS 414 / MAFF 240422</strain>
    </source>
</reference>
<evidence type="ECO:0000259" key="2">
    <source>
        <dbReference type="Pfam" id="PF13924"/>
    </source>
</evidence>
<dbReference type="OrthoDB" id="3904217at2759"/>
<comment type="caution">
    <text evidence="3">The sequence shown here is derived from an EMBL/GenBank/DDBJ whole genome shotgun (WGS) entry which is preliminary data.</text>
</comment>
<feature type="region of interest" description="Disordered" evidence="1">
    <location>
        <begin position="144"/>
        <end position="189"/>
    </location>
</feature>
<keyword evidence="4" id="KW-1185">Reference proteome</keyword>
<feature type="compositionally biased region" description="Low complexity" evidence="1">
    <location>
        <begin position="176"/>
        <end position="189"/>
    </location>
</feature>
<dbReference type="AlphaFoldDB" id="A0A484FQ63"/>
<reference evidence="4" key="1">
    <citation type="journal article" date="2013" name="New Phytol.">
        <title>Comparative genomic and transcriptomic analyses reveal the hemibiotrophic stage shift of Colletotrichum fungi.</title>
        <authorList>
            <person name="Gan P."/>
            <person name="Ikeda K."/>
            <person name="Irieda H."/>
            <person name="Narusaka M."/>
            <person name="O'Connell R.J."/>
            <person name="Narusaka Y."/>
            <person name="Takano Y."/>
            <person name="Kubo Y."/>
            <person name="Shirasu K."/>
        </authorList>
    </citation>
    <scope>NUCLEOTIDE SEQUENCE [LARGE SCALE GENOMIC DNA]</scope>
    <source>
        <strain evidence="4">104-T / ATCC 96160 / CBS 514.97 / LARS 414 / MAFF 240422</strain>
    </source>
</reference>
<evidence type="ECO:0000313" key="3">
    <source>
        <dbReference type="EMBL" id="TDZ19845.1"/>
    </source>
</evidence>
<proteinExistence type="predicted"/>
<sequence>MVNATDIIAVLAGTYSLLNTSATQNGVPVEDRVYGSNPVGILTYSKSGYVTATITSTDPEDRPANLTFPFEEGQSDADWAAVGRHSIGYAGQVQVSDAFPATLTTGQVLHGPLTVANVPSMVGQVHRRNYTLFENNQVLLIASQREDTPAEDLSTTILPDEPVPTPTEPSQDGSESPAASSTTSPTPLATADLSYENLKDCRIPSSTDVGFDRDEVHKRVDPNNGLVGQLNPQLWNALSMDEWLGELISEENCPALVSPDNYTDPETYQFPVALGKVLIGFNETVSCADVENCTWSSTDGFSGPDRPPRVPDHSDYSITNLRKWYALSAIREVHFYYAQMKINFDDAKTWGGDVLDDLLKALNPASGPVDKGIGLNTWLDISSAPVAFTPLSGVVATFLQDAAKSSPADDDDTSQDGDVILESMRKWKPLVESDLREAAKGGFNSFKTAGADDDEAEDQWSKLENFSADFATQMDHMISNLDSVWETSMFGAPTGDGGYLDLVRGGAFAAQQTGAPQISNNLRTRYRQYLLDKAALGIWTAKNTWIYTSSFPDQVSCNSVATVNKITGQACYPDTANGSTNWIYYAPSQPEFNLLNNRYLYIGHKWYQGLAGSAIQSDKWQLSWRDIYQGSAACFEKHNKPWLDGRNGTTVGTLASSVQPELYSPETRTYDADVRAGSPSGNLCHWNLPVLDSNSSAAANGCQSFTQQCWSSYTTRLEFSIETAPPCRNIGDSYWHFLSYGSQLFAKTAPVKCNER</sequence>
<accession>A0A484FQ63</accession>
<name>A0A484FQ63_COLOR</name>
<dbReference type="InterPro" id="IPR024311">
    <property type="entry name" value="Lipocalin-like"/>
</dbReference>
<evidence type="ECO:0000313" key="4">
    <source>
        <dbReference type="Proteomes" id="UP000014480"/>
    </source>
</evidence>
<dbReference type="Pfam" id="PF13924">
    <property type="entry name" value="Lipocalin_5"/>
    <property type="match status" value="1"/>
</dbReference>
<feature type="domain" description="Lipocalin-like" evidence="2">
    <location>
        <begin position="13"/>
        <end position="140"/>
    </location>
</feature>
<dbReference type="Proteomes" id="UP000014480">
    <property type="component" value="Unassembled WGS sequence"/>
</dbReference>
<gene>
    <name evidence="3" type="ORF">Cob_v007037</name>
</gene>
<organism evidence="3 4">
    <name type="scientific">Colletotrichum orbiculare (strain 104-T / ATCC 96160 / CBS 514.97 / LARS 414 / MAFF 240422)</name>
    <name type="common">Cucumber anthracnose fungus</name>
    <name type="synonym">Colletotrichum lagenarium</name>
    <dbReference type="NCBI Taxonomy" id="1213857"/>
    <lineage>
        <taxon>Eukaryota</taxon>
        <taxon>Fungi</taxon>
        <taxon>Dikarya</taxon>
        <taxon>Ascomycota</taxon>
        <taxon>Pezizomycotina</taxon>
        <taxon>Sordariomycetes</taxon>
        <taxon>Hypocreomycetidae</taxon>
        <taxon>Glomerellales</taxon>
        <taxon>Glomerellaceae</taxon>
        <taxon>Colletotrichum</taxon>
        <taxon>Colletotrichum orbiculare species complex</taxon>
    </lineage>
</organism>